<dbReference type="PRINTS" id="PR00080">
    <property type="entry name" value="SDRFAMILY"/>
</dbReference>
<dbReference type="SUPFAM" id="SSF51735">
    <property type="entry name" value="NAD(P)-binding Rossmann-fold domains"/>
    <property type="match status" value="1"/>
</dbReference>
<dbReference type="InterPro" id="IPR002347">
    <property type="entry name" value="SDR_fam"/>
</dbReference>
<keyword evidence="2" id="KW-0560">Oxidoreductase</keyword>
<dbReference type="PROSITE" id="PS00061">
    <property type="entry name" value="ADH_SHORT"/>
    <property type="match status" value="1"/>
</dbReference>
<organism evidence="4 5">
    <name type="scientific">Cyanobacterium aponinum 0216</name>
    <dbReference type="NCBI Taxonomy" id="2676140"/>
    <lineage>
        <taxon>Bacteria</taxon>
        <taxon>Bacillati</taxon>
        <taxon>Cyanobacteriota</taxon>
        <taxon>Cyanophyceae</taxon>
        <taxon>Oscillatoriophycideae</taxon>
        <taxon>Chroococcales</taxon>
        <taxon>Geminocystaceae</taxon>
        <taxon>Cyanobacterium</taxon>
    </lineage>
</organism>
<name>A0A844GLD6_9CHRO</name>
<dbReference type="AlphaFoldDB" id="A0A844GLD6"/>
<dbReference type="EMBL" id="WMIA01000001">
    <property type="protein sequence ID" value="MTF37374.1"/>
    <property type="molecule type" value="Genomic_DNA"/>
</dbReference>
<dbReference type="GO" id="GO:0016616">
    <property type="term" value="F:oxidoreductase activity, acting on the CH-OH group of donors, NAD or NADP as acceptor"/>
    <property type="evidence" value="ECO:0007669"/>
    <property type="project" value="UniProtKB-ARBA"/>
</dbReference>
<evidence type="ECO:0000313" key="5">
    <source>
        <dbReference type="Proteomes" id="UP000437131"/>
    </source>
</evidence>
<dbReference type="Gene3D" id="3.40.50.720">
    <property type="entry name" value="NAD(P)-binding Rossmann-like Domain"/>
    <property type="match status" value="1"/>
</dbReference>
<protein>
    <submittedName>
        <fullName evidence="4">SDR family oxidoreductase</fullName>
    </submittedName>
</protein>
<dbReference type="PANTHER" id="PTHR44196">
    <property type="entry name" value="DEHYDROGENASE/REDUCTASE SDR FAMILY MEMBER 7B"/>
    <property type="match status" value="1"/>
</dbReference>
<evidence type="ECO:0000256" key="2">
    <source>
        <dbReference type="ARBA" id="ARBA00023002"/>
    </source>
</evidence>
<dbReference type="GO" id="GO:0016020">
    <property type="term" value="C:membrane"/>
    <property type="evidence" value="ECO:0007669"/>
    <property type="project" value="TreeGrafter"/>
</dbReference>
<evidence type="ECO:0000313" key="4">
    <source>
        <dbReference type="EMBL" id="MTF37374.1"/>
    </source>
</evidence>
<dbReference type="PIRSF" id="PIRSF000126">
    <property type="entry name" value="11-beta-HSD1"/>
    <property type="match status" value="1"/>
</dbReference>
<sequence>MENAPNRLRAIITGASSGIGKATTLAFASSGIDLCLVSRDQAKLQQVADLASEYGGQVKIVSTDLANLSTVQTVIKAIAEDFGPIDILVNNAGMGYTNLLKDTSLEDWQKVLDLNLTSVFQCVMGILPSMRERGKGTIVNVASIAASNFFPEWGLYSVSKSALVTFGECLAIEERANGIRVTTISPGAVNTPIWETETVQANFDKSAMLTPETVAQTILHTVLLPQGAVVEKLTIAPSGGSL</sequence>
<accession>A0A844GLD6</accession>
<gene>
    <name evidence="4" type="ORF">GGC33_00270</name>
</gene>
<dbReference type="RefSeq" id="WP_099435800.1">
    <property type="nucleotide sequence ID" value="NZ_WMIA01000001.1"/>
</dbReference>
<dbReference type="PRINTS" id="PR00081">
    <property type="entry name" value="GDHRDH"/>
</dbReference>
<evidence type="ECO:0000256" key="1">
    <source>
        <dbReference type="ARBA" id="ARBA00006484"/>
    </source>
</evidence>
<dbReference type="Proteomes" id="UP000437131">
    <property type="component" value="Unassembled WGS sequence"/>
</dbReference>
<dbReference type="CDD" id="cd05233">
    <property type="entry name" value="SDR_c"/>
    <property type="match status" value="1"/>
</dbReference>
<evidence type="ECO:0000256" key="3">
    <source>
        <dbReference type="RuleBase" id="RU000363"/>
    </source>
</evidence>
<dbReference type="NCBIfam" id="NF005672">
    <property type="entry name" value="PRK07454.1"/>
    <property type="match status" value="1"/>
</dbReference>
<reference evidence="4 5" key="1">
    <citation type="submission" date="2019-11" db="EMBL/GenBank/DDBJ databases">
        <title>Isolation of a new High Light Tolerant Cyanobacteria.</title>
        <authorList>
            <person name="Dobson Z."/>
            <person name="Vaughn N."/>
            <person name="Vaughn M."/>
            <person name="Fromme P."/>
            <person name="Mazor Y."/>
        </authorList>
    </citation>
    <scope>NUCLEOTIDE SEQUENCE [LARGE SCALE GENOMIC DNA]</scope>
    <source>
        <strain evidence="4 5">0216</strain>
    </source>
</reference>
<comment type="similarity">
    <text evidence="1 3">Belongs to the short-chain dehydrogenases/reductases (SDR) family.</text>
</comment>
<proteinExistence type="inferred from homology"/>
<dbReference type="FunFam" id="3.40.50.720:FF:000047">
    <property type="entry name" value="NADP-dependent L-serine/L-allo-threonine dehydrogenase"/>
    <property type="match status" value="1"/>
</dbReference>
<dbReference type="Pfam" id="PF00106">
    <property type="entry name" value="adh_short"/>
    <property type="match status" value="1"/>
</dbReference>
<comment type="caution">
    <text evidence="4">The sequence shown here is derived from an EMBL/GenBank/DDBJ whole genome shotgun (WGS) entry which is preliminary data.</text>
</comment>
<dbReference type="PANTHER" id="PTHR44196:SF1">
    <property type="entry name" value="DEHYDROGENASE_REDUCTASE SDR FAMILY MEMBER 7B"/>
    <property type="match status" value="1"/>
</dbReference>
<dbReference type="InterPro" id="IPR020904">
    <property type="entry name" value="Sc_DH/Rdtase_CS"/>
</dbReference>
<dbReference type="InterPro" id="IPR036291">
    <property type="entry name" value="NAD(P)-bd_dom_sf"/>
</dbReference>